<evidence type="ECO:0000256" key="2">
    <source>
        <dbReference type="ARBA" id="ARBA00022692"/>
    </source>
</evidence>
<evidence type="ECO:0000256" key="1">
    <source>
        <dbReference type="ARBA" id="ARBA00004141"/>
    </source>
</evidence>
<dbReference type="EMBL" id="CP061539">
    <property type="protein sequence ID" value="QNV36900.1"/>
    <property type="molecule type" value="Genomic_DNA"/>
</dbReference>
<evidence type="ECO:0000313" key="8">
    <source>
        <dbReference type="EMBL" id="QNV36900.1"/>
    </source>
</evidence>
<dbReference type="AlphaFoldDB" id="A0A7H2BB54"/>
<feature type="transmembrane region" description="Helical" evidence="7">
    <location>
        <begin position="28"/>
        <end position="46"/>
    </location>
</feature>
<dbReference type="Proteomes" id="UP000516404">
    <property type="component" value="Chromosome"/>
</dbReference>
<organism evidence="8 9">
    <name type="scientific">Rothia terrae</name>
    <dbReference type="NCBI Taxonomy" id="396015"/>
    <lineage>
        <taxon>Bacteria</taxon>
        <taxon>Bacillati</taxon>
        <taxon>Actinomycetota</taxon>
        <taxon>Actinomycetes</taxon>
        <taxon>Micrococcales</taxon>
        <taxon>Micrococcaceae</taxon>
        <taxon>Rothia</taxon>
    </lineage>
</organism>
<feature type="transmembrane region" description="Helical" evidence="7">
    <location>
        <begin position="202"/>
        <end position="220"/>
    </location>
</feature>
<feature type="transmembrane region" description="Helical" evidence="7">
    <location>
        <begin position="85"/>
        <end position="106"/>
    </location>
</feature>
<evidence type="ECO:0000256" key="6">
    <source>
        <dbReference type="ARBA" id="ARBA00023136"/>
    </source>
</evidence>
<gene>
    <name evidence="7 8" type="primary">tatC</name>
    <name evidence="8" type="ORF">IDM49_06385</name>
</gene>
<evidence type="ECO:0000313" key="9">
    <source>
        <dbReference type="Proteomes" id="UP000516404"/>
    </source>
</evidence>
<dbReference type="PANTHER" id="PTHR30371">
    <property type="entry name" value="SEC-INDEPENDENT PROTEIN TRANSLOCASE PROTEIN TATC"/>
    <property type="match status" value="1"/>
</dbReference>
<feature type="transmembrane region" description="Helical" evidence="7">
    <location>
        <begin position="164"/>
        <end position="190"/>
    </location>
</feature>
<keyword evidence="7" id="KW-0813">Transport</keyword>
<name>A0A7H2BB54_9MICC</name>
<evidence type="ECO:0000256" key="4">
    <source>
        <dbReference type="ARBA" id="ARBA00022989"/>
    </source>
</evidence>
<dbReference type="Pfam" id="PF00902">
    <property type="entry name" value="TatC"/>
    <property type="match status" value="1"/>
</dbReference>
<dbReference type="PANTHER" id="PTHR30371:SF0">
    <property type="entry name" value="SEC-INDEPENDENT PROTEIN TRANSLOCASE PROTEIN TATC, CHLOROPLASTIC-RELATED"/>
    <property type="match status" value="1"/>
</dbReference>
<reference evidence="8 9" key="1">
    <citation type="submission" date="2020-09" db="EMBL/GenBank/DDBJ databases">
        <title>Investigation of environmental microbes.</title>
        <authorList>
            <person name="Ou Y."/>
            <person name="Kang Q."/>
        </authorList>
    </citation>
    <scope>NUCLEOTIDE SEQUENCE [LARGE SCALE GENOMIC DNA]</scope>
    <source>
        <strain evidence="8 9">KJZ-14</strain>
    </source>
</reference>
<keyword evidence="9" id="KW-1185">Reference proteome</keyword>
<dbReference type="HAMAP" id="MF_00902">
    <property type="entry name" value="TatC"/>
    <property type="match status" value="1"/>
</dbReference>
<evidence type="ECO:0000256" key="3">
    <source>
        <dbReference type="ARBA" id="ARBA00022927"/>
    </source>
</evidence>
<feature type="transmembrane region" description="Helical" evidence="7">
    <location>
        <begin position="226"/>
        <end position="247"/>
    </location>
</feature>
<dbReference type="NCBIfam" id="TIGR00945">
    <property type="entry name" value="tatC"/>
    <property type="match status" value="1"/>
</dbReference>
<dbReference type="GO" id="GO:0009977">
    <property type="term" value="F:proton motive force dependent protein transmembrane transporter activity"/>
    <property type="evidence" value="ECO:0007669"/>
    <property type="project" value="TreeGrafter"/>
</dbReference>
<sequence length="285" mass="31373">MANPNSRKNNPQAKMALGEHFREFRNRLIKSAVATVLTSIAGFFLYEPFIDAISGPLAEINSIDGREAVLNYATPAASFNLMVTVSLYIGLVLASPVWLYQLWAFITPALYKKEKLYAIGFVAAAVPMFFIGLAVAWWCIPAAIKALTMFNPQGTTNIMGADIYIAFFIKFMVVFGVAFVLPVVLVGVNMMGLIRGRTILKAWRWVIVLVATLAAAVAPGTDPMTMFYLAAPLIIFFFIAIGICMMNDKRRDKKNAKLAAGLTDDELNRATSAEELDQLGRVEQN</sequence>
<dbReference type="GO" id="GO:0043953">
    <property type="term" value="P:protein transport by the Tat complex"/>
    <property type="evidence" value="ECO:0007669"/>
    <property type="project" value="UniProtKB-UniRule"/>
</dbReference>
<proteinExistence type="inferred from homology"/>
<keyword evidence="2 7" id="KW-0812">Transmembrane</keyword>
<comment type="subunit">
    <text evidence="7">The Tat system comprises two distinct complexes: a TatABC complex, containing multiple copies of TatA, TatB and TatC subunits, and a separate TatA complex, containing only TatA subunits. Substrates initially bind to the TatABC complex, which probably triggers association of the separate TatA complex to form the active translocon.</text>
</comment>
<dbReference type="GO" id="GO:0033281">
    <property type="term" value="C:TAT protein transport complex"/>
    <property type="evidence" value="ECO:0007669"/>
    <property type="project" value="UniProtKB-UniRule"/>
</dbReference>
<protein>
    <recommendedName>
        <fullName evidence="7">Sec-independent protein translocase protein TatC</fullName>
    </recommendedName>
</protein>
<comment type="subcellular location">
    <subcellularLocation>
        <location evidence="7">Cell membrane</location>
        <topology evidence="7">Multi-pass membrane protein</topology>
    </subcellularLocation>
    <subcellularLocation>
        <location evidence="1">Membrane</location>
        <topology evidence="1">Multi-pass membrane protein</topology>
    </subcellularLocation>
</comment>
<dbReference type="KEGG" id="rter:IDM49_06385"/>
<feature type="transmembrane region" description="Helical" evidence="7">
    <location>
        <begin position="118"/>
        <end position="144"/>
    </location>
</feature>
<dbReference type="PRINTS" id="PR01840">
    <property type="entry name" value="TATCFAMILY"/>
</dbReference>
<comment type="similarity">
    <text evidence="7">Belongs to the TatC family.</text>
</comment>
<keyword evidence="4 7" id="KW-1133">Transmembrane helix</keyword>
<dbReference type="GeneID" id="96623859"/>
<evidence type="ECO:0000256" key="5">
    <source>
        <dbReference type="ARBA" id="ARBA00023010"/>
    </source>
</evidence>
<keyword evidence="5 7" id="KW-0811">Translocation</keyword>
<evidence type="ECO:0000256" key="7">
    <source>
        <dbReference type="HAMAP-Rule" id="MF_00902"/>
    </source>
</evidence>
<accession>A0A7H2BB54</accession>
<keyword evidence="7" id="KW-1003">Cell membrane</keyword>
<dbReference type="RefSeq" id="WP_168613937.1">
    <property type="nucleotide sequence ID" value="NZ_BAAAOX010000021.1"/>
</dbReference>
<keyword evidence="6 7" id="KW-0472">Membrane</keyword>
<keyword evidence="3 7" id="KW-0653">Protein transport</keyword>
<dbReference type="InterPro" id="IPR002033">
    <property type="entry name" value="TatC"/>
</dbReference>
<comment type="function">
    <text evidence="7">Part of the twin-arginine translocation (Tat) system that transports large folded proteins containing a characteristic twin-arginine motif in their signal peptide across membranes. Together with TatB, TatC is part of a receptor directly interacting with Tat signal peptides.</text>
</comment>
<dbReference type="GO" id="GO:0065002">
    <property type="term" value="P:intracellular protein transmembrane transport"/>
    <property type="evidence" value="ECO:0007669"/>
    <property type="project" value="TreeGrafter"/>
</dbReference>